<comment type="subcellular location">
    <subcellularLocation>
        <location evidence="1">Cell membrane</location>
        <topology evidence="1">Multi-pass membrane protein</topology>
    </subcellularLocation>
</comment>
<dbReference type="EnsemblBacteria" id="ABC44552">
    <property type="protein sequence ID" value="ABC44552"/>
    <property type="gene ID" value="SRU_0426"/>
</dbReference>
<dbReference type="PANTHER" id="PTHR33452:SF1">
    <property type="entry name" value="INNER MEMBRANE PROTEIN YPHA-RELATED"/>
    <property type="match status" value="1"/>
</dbReference>
<dbReference type="eggNOG" id="COG2259">
    <property type="taxonomic scope" value="Bacteria"/>
</dbReference>
<name>Q2S5G0_SALRD</name>
<dbReference type="Proteomes" id="UP000008674">
    <property type="component" value="Chromosome"/>
</dbReference>
<sequence length="166" mass="17835">MRATRHGPQRPLASTNVQAAADMDSSRWTSVDLALLVLRVGIGVSFVFVYGWDKMAGGPGTWADLGRTMEIFGITFWPTFWGFMAAATEFVGGLCLLLGLLFRPVLGLLLVVMTVAFSSHLAAGEGPWHATEMATVFVALLLTGPGRYSVDAYFRSSTGSGEAERV</sequence>
<evidence type="ECO:0000256" key="5">
    <source>
        <dbReference type="ARBA" id="ARBA00022989"/>
    </source>
</evidence>
<reference evidence="8 9" key="1">
    <citation type="journal article" date="2005" name="Proc. Natl. Acad. Sci. U.S.A.">
        <title>The genome of Salinibacter ruber: convergence and gene exchange among hyperhalophilic bacteria and archaea.</title>
        <authorList>
            <person name="Mongodin E.F."/>
            <person name="Nelson K.E."/>
            <person name="Daugherty S."/>
            <person name="Deboy R.T."/>
            <person name="Wister J."/>
            <person name="Khouri H."/>
            <person name="Weidman J."/>
            <person name="Walsh D.A."/>
            <person name="Papke R.T."/>
            <person name="Sanchez Perez G."/>
            <person name="Sharma A.K."/>
            <person name="Nesbo C.L."/>
            <person name="MacLeod D."/>
            <person name="Bapteste E."/>
            <person name="Doolittle W.F."/>
            <person name="Charlebois R.L."/>
            <person name="Legault B."/>
            <person name="Rodriguez-Valera F."/>
        </authorList>
    </citation>
    <scope>NUCLEOTIDE SEQUENCE [LARGE SCALE GENOMIC DNA]</scope>
    <source>
        <strain evidence="9">DSM 13855 / CECT 5946 / M31</strain>
    </source>
</reference>
<protein>
    <submittedName>
        <fullName evidence="8">DoxX subfamily, putative</fullName>
    </submittedName>
</protein>
<dbReference type="Pfam" id="PF07681">
    <property type="entry name" value="DoxX"/>
    <property type="match status" value="1"/>
</dbReference>
<evidence type="ECO:0000256" key="6">
    <source>
        <dbReference type="ARBA" id="ARBA00023136"/>
    </source>
</evidence>
<feature type="transmembrane region" description="Helical" evidence="7">
    <location>
        <begin position="33"/>
        <end position="52"/>
    </location>
</feature>
<dbReference type="EMBL" id="CP000159">
    <property type="protein sequence ID" value="ABC44552.1"/>
    <property type="molecule type" value="Genomic_DNA"/>
</dbReference>
<keyword evidence="4 7" id="KW-0812">Transmembrane</keyword>
<proteinExistence type="inferred from homology"/>
<dbReference type="OrthoDB" id="9813193at2"/>
<evidence type="ECO:0000256" key="1">
    <source>
        <dbReference type="ARBA" id="ARBA00004651"/>
    </source>
</evidence>
<organism evidence="8 9">
    <name type="scientific">Salinibacter ruber (strain DSM 13855 / M31)</name>
    <dbReference type="NCBI Taxonomy" id="309807"/>
    <lineage>
        <taxon>Bacteria</taxon>
        <taxon>Pseudomonadati</taxon>
        <taxon>Rhodothermota</taxon>
        <taxon>Rhodothermia</taxon>
        <taxon>Rhodothermales</taxon>
        <taxon>Salinibacteraceae</taxon>
        <taxon>Salinibacter</taxon>
    </lineage>
</organism>
<evidence type="ECO:0000256" key="7">
    <source>
        <dbReference type="SAM" id="Phobius"/>
    </source>
</evidence>
<keyword evidence="6 7" id="KW-0472">Membrane</keyword>
<accession>Q2S5G0</accession>
<feature type="transmembrane region" description="Helical" evidence="7">
    <location>
        <begin position="105"/>
        <end position="123"/>
    </location>
</feature>
<evidence type="ECO:0000313" key="9">
    <source>
        <dbReference type="Proteomes" id="UP000008674"/>
    </source>
</evidence>
<gene>
    <name evidence="8" type="ordered locus">SRU_0426</name>
</gene>
<feature type="transmembrane region" description="Helical" evidence="7">
    <location>
        <begin position="72"/>
        <end position="98"/>
    </location>
</feature>
<dbReference type="GO" id="GO:0005886">
    <property type="term" value="C:plasma membrane"/>
    <property type="evidence" value="ECO:0007669"/>
    <property type="project" value="UniProtKB-SubCell"/>
</dbReference>
<comment type="similarity">
    <text evidence="2">Belongs to the DoxX family.</text>
</comment>
<keyword evidence="5 7" id="KW-1133">Transmembrane helix</keyword>
<evidence type="ECO:0000313" key="8">
    <source>
        <dbReference type="EMBL" id="ABC44552.1"/>
    </source>
</evidence>
<dbReference type="KEGG" id="sru:SRU_0426"/>
<dbReference type="PANTHER" id="PTHR33452">
    <property type="entry name" value="OXIDOREDUCTASE CATD-RELATED"/>
    <property type="match status" value="1"/>
</dbReference>
<evidence type="ECO:0000256" key="4">
    <source>
        <dbReference type="ARBA" id="ARBA00022692"/>
    </source>
</evidence>
<dbReference type="HOGENOM" id="CLU_058421_6_4_10"/>
<evidence type="ECO:0000256" key="3">
    <source>
        <dbReference type="ARBA" id="ARBA00022475"/>
    </source>
</evidence>
<dbReference type="STRING" id="309807.SRU_0426"/>
<dbReference type="InterPro" id="IPR032808">
    <property type="entry name" value="DoxX"/>
</dbReference>
<dbReference type="InterPro" id="IPR051907">
    <property type="entry name" value="DoxX-like_oxidoreductase"/>
</dbReference>
<dbReference type="AlphaFoldDB" id="Q2S5G0"/>
<keyword evidence="9" id="KW-1185">Reference proteome</keyword>
<keyword evidence="3" id="KW-1003">Cell membrane</keyword>
<evidence type="ECO:0000256" key="2">
    <source>
        <dbReference type="ARBA" id="ARBA00006679"/>
    </source>
</evidence>